<dbReference type="EMBL" id="NCKW01000328">
    <property type="protein sequence ID" value="POM80703.1"/>
    <property type="molecule type" value="Genomic_DNA"/>
</dbReference>
<name>A0A2P4YSD1_9STRA</name>
<sequence length="233" mass="26579">MDHVHSRLFRIMVLGVRSSSSTASSKTDPAIELKDDEKYMTALDEYFHRRSEVAPAAADYVLYNALKRTYPLHRTKSLSPCAPIPEKEATRLECIDKFGLMDLREPMLELDVISSFLSREFDFQCVMITITGKKHLLVLGSSVVELVQVFLPREQTFANTYSWTMLLSSSETQKLTFGSTIWILLLFKARSSICCIHTTPLDITRLQYNTLKRFGEIASQIIQINAEARMQSL</sequence>
<proteinExistence type="predicted"/>
<organism evidence="1 2">
    <name type="scientific">Phytophthora palmivora</name>
    <dbReference type="NCBI Taxonomy" id="4796"/>
    <lineage>
        <taxon>Eukaryota</taxon>
        <taxon>Sar</taxon>
        <taxon>Stramenopiles</taxon>
        <taxon>Oomycota</taxon>
        <taxon>Peronosporomycetes</taxon>
        <taxon>Peronosporales</taxon>
        <taxon>Peronosporaceae</taxon>
        <taxon>Phytophthora</taxon>
    </lineage>
</organism>
<evidence type="ECO:0000313" key="1">
    <source>
        <dbReference type="EMBL" id="POM80703.1"/>
    </source>
</evidence>
<evidence type="ECO:0000313" key="2">
    <source>
        <dbReference type="Proteomes" id="UP000237271"/>
    </source>
</evidence>
<keyword evidence="2" id="KW-1185">Reference proteome</keyword>
<dbReference type="Proteomes" id="UP000237271">
    <property type="component" value="Unassembled WGS sequence"/>
</dbReference>
<protein>
    <submittedName>
        <fullName evidence="1">Uncharacterized protein</fullName>
    </submittedName>
</protein>
<dbReference type="PANTHER" id="PTHR43102">
    <property type="entry name" value="SLR1143 PROTEIN"/>
    <property type="match status" value="1"/>
</dbReference>
<accession>A0A2P4YSD1</accession>
<gene>
    <name evidence="1" type="ORF">PHPALM_1428</name>
</gene>
<comment type="caution">
    <text evidence="1">The sequence shown here is derived from an EMBL/GenBank/DDBJ whole genome shotgun (WGS) entry which is preliminary data.</text>
</comment>
<reference evidence="1 2" key="1">
    <citation type="journal article" date="2017" name="Genome Biol. Evol.">
        <title>Phytophthora megakarya and P. palmivora, closely related causal agents of cacao black pod rot, underwent increases in genome sizes and gene numbers by different mechanisms.</title>
        <authorList>
            <person name="Ali S.S."/>
            <person name="Shao J."/>
            <person name="Lary D.J."/>
            <person name="Kronmiller B."/>
            <person name="Shen D."/>
            <person name="Strem M.D."/>
            <person name="Amoako-Attah I."/>
            <person name="Akrofi A.Y."/>
            <person name="Begoude B.A."/>
            <person name="Ten Hoopen G.M."/>
            <person name="Coulibaly K."/>
            <person name="Kebe B.I."/>
            <person name="Melnick R.L."/>
            <person name="Guiltinan M.J."/>
            <person name="Tyler B.M."/>
            <person name="Meinhardt L.W."/>
            <person name="Bailey B.A."/>
        </authorList>
    </citation>
    <scope>NUCLEOTIDE SEQUENCE [LARGE SCALE GENOMIC DNA]</scope>
    <source>
        <strain evidence="2">sbr112.9</strain>
    </source>
</reference>
<dbReference type="PANTHER" id="PTHR43102:SF2">
    <property type="entry name" value="GAF DOMAIN-CONTAINING PROTEIN"/>
    <property type="match status" value="1"/>
</dbReference>
<dbReference type="AlphaFoldDB" id="A0A2P4YSD1"/>